<reference evidence="2" key="1">
    <citation type="submission" date="2017-09" db="EMBL/GenBank/DDBJ databases">
        <title>Bacterial strain isolated from the female urinary microbiota.</title>
        <authorList>
            <person name="Thomas-White K."/>
            <person name="Kumar N."/>
            <person name="Forster S."/>
            <person name="Putonti C."/>
            <person name="Lawley T."/>
            <person name="Wolfe A.J."/>
        </authorList>
    </citation>
    <scope>NUCLEOTIDE SEQUENCE [LARGE SCALE GENOMIC DNA]</scope>
    <source>
        <strain evidence="2">UMB0959</strain>
    </source>
</reference>
<evidence type="ECO:0000313" key="1">
    <source>
        <dbReference type="EMBL" id="WOS96848.1"/>
    </source>
</evidence>
<sequence>MDKVQMLKEIEEALNVVSKGILSDEEFPDDKIDELRDYHRYIKNQKQISPKEQTMIIDEIGKLKK</sequence>
<evidence type="ECO:0000313" key="2">
    <source>
        <dbReference type="Proteomes" id="UP000243626"/>
    </source>
</evidence>
<dbReference type="RefSeq" id="WP_040928250.1">
    <property type="nucleotide sequence ID" value="NZ_CABKSY010000021.1"/>
</dbReference>
<dbReference type="KEGG" id="nmy:CJ229_003820"/>
<keyword evidence="2" id="KW-1185">Reference proteome</keyword>
<gene>
    <name evidence="1" type="ORF">CJ229_003820</name>
</gene>
<accession>A0AAF1BSD3</accession>
<dbReference type="Proteomes" id="UP000243626">
    <property type="component" value="Chromosome"/>
</dbReference>
<protein>
    <submittedName>
        <fullName evidence="1">DUF1128 family protein</fullName>
    </submittedName>
</protein>
<proteinExistence type="predicted"/>
<organism evidence="1 2">
    <name type="scientific">Nosocomiicoccus massiliensis</name>
    <dbReference type="NCBI Taxonomy" id="1232430"/>
    <lineage>
        <taxon>Bacteria</taxon>
        <taxon>Bacillati</taxon>
        <taxon>Bacillota</taxon>
        <taxon>Bacilli</taxon>
        <taxon>Bacillales</taxon>
        <taxon>Staphylococcaceae</taxon>
        <taxon>Nosocomiicoccus</taxon>
    </lineage>
</organism>
<dbReference type="EMBL" id="CP136964">
    <property type="protein sequence ID" value="WOS96848.1"/>
    <property type="molecule type" value="Genomic_DNA"/>
</dbReference>
<reference evidence="1 2" key="2">
    <citation type="submission" date="2023-10" db="EMBL/GenBank/DDBJ databases">
        <authorList>
            <person name="Choi B."/>
        </authorList>
    </citation>
    <scope>NUCLEOTIDE SEQUENCE [LARGE SCALE GENOMIC DNA]</scope>
    <source>
        <strain evidence="1 2">UMB0959</strain>
    </source>
</reference>
<dbReference type="Pfam" id="PF06569">
    <property type="entry name" value="DUF1128"/>
    <property type="match status" value="1"/>
</dbReference>
<dbReference type="AlphaFoldDB" id="A0AAF1BSD3"/>
<name>A0AAF1BSD3_9STAP</name>
<dbReference type="InterPro" id="IPR009507">
    <property type="entry name" value="UPF0435"/>
</dbReference>